<evidence type="ECO:0000256" key="14">
    <source>
        <dbReference type="ARBA" id="ARBA00081370"/>
    </source>
</evidence>
<evidence type="ECO:0000256" key="13">
    <source>
        <dbReference type="ARBA" id="ARBA00069083"/>
    </source>
</evidence>
<dbReference type="InterPro" id="IPR019591">
    <property type="entry name" value="Mrp/NBP35_ATP-bd"/>
</dbReference>
<dbReference type="KEGG" id="aqu:105312029"/>
<evidence type="ECO:0000256" key="4">
    <source>
        <dbReference type="ARBA" id="ARBA00022723"/>
    </source>
</evidence>
<dbReference type="Proteomes" id="UP000007879">
    <property type="component" value="Unassembled WGS sequence"/>
</dbReference>
<dbReference type="Pfam" id="PF10609">
    <property type="entry name" value="ParA"/>
    <property type="match status" value="1"/>
</dbReference>
<name>A0AAN0IZB4_AMPQE</name>
<dbReference type="HAMAP" id="MF_02040">
    <property type="entry name" value="Mrp_NBP35"/>
    <property type="match status" value="1"/>
</dbReference>
<dbReference type="SUPFAM" id="SSF52540">
    <property type="entry name" value="P-loop containing nucleoside triphosphate hydrolases"/>
    <property type="match status" value="1"/>
</dbReference>
<evidence type="ECO:0000256" key="8">
    <source>
        <dbReference type="ARBA" id="ARBA00023004"/>
    </source>
</evidence>
<keyword evidence="9" id="KW-0411">Iron-sulfur</keyword>
<dbReference type="AlphaFoldDB" id="A0AAN0IZB4"/>
<keyword evidence="6" id="KW-0067">ATP-binding</keyword>
<protein>
    <recommendedName>
        <fullName evidence="13">Iron-sulfur cluster transfer protein NUBPL</fullName>
    </recommendedName>
    <alternativeName>
        <fullName evidence="14">Nucleotide-binding protein-like</fullName>
    </alternativeName>
</protein>
<dbReference type="Gene3D" id="3.40.50.300">
    <property type="entry name" value="P-loop containing nucleotide triphosphate hydrolases"/>
    <property type="match status" value="1"/>
</dbReference>
<keyword evidence="5" id="KW-0547">Nucleotide-binding</keyword>
<dbReference type="GO" id="GO:0005759">
    <property type="term" value="C:mitochondrial matrix"/>
    <property type="evidence" value="ECO:0007669"/>
    <property type="project" value="UniProtKB-ARBA"/>
</dbReference>
<dbReference type="GeneID" id="105312029"/>
<evidence type="ECO:0000256" key="11">
    <source>
        <dbReference type="ARBA" id="ARBA00024036"/>
    </source>
</evidence>
<comment type="similarity">
    <text evidence="11">Belongs to the Mrp/NBP35 ATP-binding proteins family.</text>
</comment>
<dbReference type="GO" id="GO:0051539">
    <property type="term" value="F:4 iron, 4 sulfur cluster binding"/>
    <property type="evidence" value="ECO:0007669"/>
    <property type="project" value="UniProtKB-KW"/>
</dbReference>
<dbReference type="RefSeq" id="XP_019849788.1">
    <property type="nucleotide sequence ID" value="XM_019994229.1"/>
</dbReference>
<keyword evidence="4" id="KW-0479">Metal-binding</keyword>
<dbReference type="InterPro" id="IPR033756">
    <property type="entry name" value="YlxH/NBP35"/>
</dbReference>
<dbReference type="CDD" id="cd02037">
    <property type="entry name" value="Mrp_NBP35"/>
    <property type="match status" value="1"/>
</dbReference>
<comment type="cofactor">
    <cofactor evidence="1">
        <name>[4Fe-4S] cluster</name>
        <dbReference type="ChEBI" id="CHEBI:49883"/>
    </cofactor>
</comment>
<evidence type="ECO:0000256" key="10">
    <source>
        <dbReference type="ARBA" id="ARBA00023128"/>
    </source>
</evidence>
<keyword evidence="16" id="KW-1185">Reference proteome</keyword>
<dbReference type="InterPro" id="IPR044304">
    <property type="entry name" value="NUBPL-like"/>
</dbReference>
<evidence type="ECO:0000256" key="6">
    <source>
        <dbReference type="ARBA" id="ARBA00022840"/>
    </source>
</evidence>
<proteinExistence type="inferred from homology"/>
<comment type="subcellular location">
    <subcellularLocation>
        <location evidence="2">Mitochondrion</location>
    </subcellularLocation>
</comment>
<dbReference type="GO" id="GO:0032981">
    <property type="term" value="P:mitochondrial respiratory chain complex I assembly"/>
    <property type="evidence" value="ECO:0007669"/>
    <property type="project" value="TreeGrafter"/>
</dbReference>
<evidence type="ECO:0000313" key="16">
    <source>
        <dbReference type="Proteomes" id="UP000007879"/>
    </source>
</evidence>
<dbReference type="GO" id="GO:0005524">
    <property type="term" value="F:ATP binding"/>
    <property type="evidence" value="ECO:0007669"/>
    <property type="project" value="UniProtKB-KW"/>
</dbReference>
<keyword evidence="3" id="KW-0004">4Fe-4S</keyword>
<accession>A0AAN0IZB4</accession>
<reference evidence="16" key="1">
    <citation type="journal article" date="2010" name="Nature">
        <title>The Amphimedon queenslandica genome and the evolution of animal complexity.</title>
        <authorList>
            <person name="Srivastava M."/>
            <person name="Simakov O."/>
            <person name="Chapman J."/>
            <person name="Fahey B."/>
            <person name="Gauthier M.E."/>
            <person name="Mitros T."/>
            <person name="Richards G.S."/>
            <person name="Conaco C."/>
            <person name="Dacre M."/>
            <person name="Hellsten U."/>
            <person name="Larroux C."/>
            <person name="Putnam N.H."/>
            <person name="Stanke M."/>
            <person name="Adamska M."/>
            <person name="Darling A."/>
            <person name="Degnan S.M."/>
            <person name="Oakley T.H."/>
            <person name="Plachetzki D.C."/>
            <person name="Zhai Y."/>
            <person name="Adamski M."/>
            <person name="Calcino A."/>
            <person name="Cummins S.F."/>
            <person name="Goodstein D.M."/>
            <person name="Harris C."/>
            <person name="Jackson D.J."/>
            <person name="Leys S.P."/>
            <person name="Shu S."/>
            <person name="Woodcroft B.J."/>
            <person name="Vervoort M."/>
            <person name="Kosik K.S."/>
            <person name="Manning G."/>
            <person name="Degnan B.M."/>
            <person name="Rokhsar D.S."/>
        </authorList>
    </citation>
    <scope>NUCLEOTIDE SEQUENCE [LARGE SCALE GENOMIC DNA]</scope>
</reference>
<comment type="function">
    <text evidence="12">Iron-sulfur cluster transfer protein involved in the assembly of the mitochondrial membrane respiratory chain NADH dehydrogenase (Complex I). May deliver one or more Fe-S clusters to complex I subunits.</text>
</comment>
<keyword evidence="10" id="KW-0496">Mitochondrion</keyword>
<organism evidence="15 16">
    <name type="scientific">Amphimedon queenslandica</name>
    <name type="common">Sponge</name>
    <dbReference type="NCBI Taxonomy" id="400682"/>
    <lineage>
        <taxon>Eukaryota</taxon>
        <taxon>Metazoa</taxon>
        <taxon>Porifera</taxon>
        <taxon>Demospongiae</taxon>
        <taxon>Heteroscleromorpha</taxon>
        <taxon>Haplosclerida</taxon>
        <taxon>Niphatidae</taxon>
        <taxon>Amphimedon</taxon>
    </lineage>
</organism>
<keyword evidence="8" id="KW-0408">Iron</keyword>
<dbReference type="PANTHER" id="PTHR42961:SF2">
    <property type="entry name" value="IRON-SULFUR PROTEIN NUBPL"/>
    <property type="match status" value="1"/>
</dbReference>
<dbReference type="GO" id="GO:0046872">
    <property type="term" value="F:metal ion binding"/>
    <property type="evidence" value="ECO:0007669"/>
    <property type="project" value="UniProtKB-KW"/>
</dbReference>
<evidence type="ECO:0000256" key="1">
    <source>
        <dbReference type="ARBA" id="ARBA00001966"/>
    </source>
</evidence>
<evidence type="ECO:0000256" key="9">
    <source>
        <dbReference type="ARBA" id="ARBA00023014"/>
    </source>
</evidence>
<evidence type="ECO:0000313" key="15">
    <source>
        <dbReference type="EnsemblMetazoa" id="XP_019849788.1"/>
    </source>
</evidence>
<keyword evidence="7" id="KW-0809">Transit peptide</keyword>
<reference evidence="15" key="2">
    <citation type="submission" date="2024-06" db="UniProtKB">
        <authorList>
            <consortium name="EnsemblMetazoa"/>
        </authorList>
    </citation>
    <scope>IDENTIFICATION</scope>
</reference>
<sequence length="280" mass="30280">MKFLNYFIRKFSEKVPRKWPIPGVNHVILVASGKGGVGKSTTAVNLAVTLANVKGLRVGLLDADVYGPSLPRLMNLSGQPELDKQDKMIPLTNYNVKCMSMGFLVEESEPIVWRGLMVMSAIRRLLRGVAWGLLDILVIDMPPGTGDTQLSISENIPVSGVVLVSTPQDLSLSDARKGAEMFKKVNIPVYGIIENMSGYVCPNCGHHSNVFGKVGGADKLSKDVGVDIIGVIPLDGDICELSDKGQPIVISRPDSPQANSYKNIAERVLELLPPLADPHQ</sequence>
<dbReference type="FunFam" id="3.40.50.300:FF:000709">
    <property type="entry name" value="Iron-sulfur protein NUBPL isoform X1"/>
    <property type="match status" value="1"/>
</dbReference>
<evidence type="ECO:0000256" key="3">
    <source>
        <dbReference type="ARBA" id="ARBA00022485"/>
    </source>
</evidence>
<evidence type="ECO:0000256" key="7">
    <source>
        <dbReference type="ARBA" id="ARBA00022946"/>
    </source>
</evidence>
<dbReference type="GO" id="GO:0140663">
    <property type="term" value="F:ATP-dependent FeS chaperone activity"/>
    <property type="evidence" value="ECO:0007669"/>
    <property type="project" value="InterPro"/>
</dbReference>
<evidence type="ECO:0000256" key="12">
    <source>
        <dbReference type="ARBA" id="ARBA00056637"/>
    </source>
</evidence>
<dbReference type="InterPro" id="IPR027417">
    <property type="entry name" value="P-loop_NTPase"/>
</dbReference>
<dbReference type="GO" id="GO:0016226">
    <property type="term" value="P:iron-sulfur cluster assembly"/>
    <property type="evidence" value="ECO:0007669"/>
    <property type="project" value="InterPro"/>
</dbReference>
<dbReference type="PANTHER" id="PTHR42961">
    <property type="entry name" value="IRON-SULFUR PROTEIN NUBPL"/>
    <property type="match status" value="1"/>
</dbReference>
<evidence type="ECO:0000256" key="2">
    <source>
        <dbReference type="ARBA" id="ARBA00004173"/>
    </source>
</evidence>
<dbReference type="EnsemblMetazoa" id="XM_019994229.1">
    <property type="protein sequence ID" value="XP_019849788.1"/>
    <property type="gene ID" value="LOC105312029"/>
</dbReference>
<evidence type="ECO:0000256" key="5">
    <source>
        <dbReference type="ARBA" id="ARBA00022741"/>
    </source>
</evidence>